<dbReference type="AlphaFoldDB" id="A0A8K0Y0S2"/>
<comment type="caution">
    <text evidence="2">The sequence shown here is derived from an EMBL/GenBank/DDBJ whole genome shotgun (WGS) entry which is preliminary data.</text>
</comment>
<sequence length="92" mass="10250">MIKYPFLALCAFMLSACACGGKISDIDVGMSKQEIISKMGTPDKSYQDGEMEVLTYMNKRQKSWSLNKYDYRIVLINDTTAQIGPEIAKNAG</sequence>
<reference evidence="2" key="1">
    <citation type="submission" date="2021-01" db="EMBL/GenBank/DDBJ databases">
        <title>Intestinitalea alba gen. nov., sp. nov., a novel genus of the family Enterobacteriaceae, isolated from the gut of the plastic-eating mealworm Tenebrio molitor L.</title>
        <authorList>
            <person name="Yang Y."/>
        </authorList>
    </citation>
    <scope>NUCLEOTIDE SEQUENCE</scope>
    <source>
        <strain evidence="2">BIT-L3</strain>
    </source>
</reference>
<keyword evidence="1" id="KW-0732">Signal</keyword>
<evidence type="ECO:0000313" key="3">
    <source>
        <dbReference type="Proteomes" id="UP000659047"/>
    </source>
</evidence>
<feature type="chain" id="PRO_5035429074" evidence="1">
    <location>
        <begin position="19"/>
        <end position="92"/>
    </location>
</feature>
<organism evidence="2 3">
    <name type="scientific">Tenebrionibacter intestinalis</name>
    <dbReference type="NCBI Taxonomy" id="2799638"/>
    <lineage>
        <taxon>Bacteria</taxon>
        <taxon>Pseudomonadati</taxon>
        <taxon>Pseudomonadota</taxon>
        <taxon>Gammaproteobacteria</taxon>
        <taxon>Enterobacterales</taxon>
        <taxon>Enterobacteriaceae</taxon>
        <taxon>Tenebrionibacter/Tenebrionicola group</taxon>
        <taxon>Tenebrionibacter</taxon>
    </lineage>
</organism>
<evidence type="ECO:0000256" key="1">
    <source>
        <dbReference type="SAM" id="SignalP"/>
    </source>
</evidence>
<keyword evidence="3" id="KW-1185">Reference proteome</keyword>
<dbReference type="PROSITE" id="PS51257">
    <property type="entry name" value="PROKAR_LIPOPROTEIN"/>
    <property type="match status" value="1"/>
</dbReference>
<gene>
    <name evidence="2" type="ORF">JJB97_16570</name>
</gene>
<name>A0A8K0Y0S2_9ENTR</name>
<dbReference type="Proteomes" id="UP000659047">
    <property type="component" value="Unassembled WGS sequence"/>
</dbReference>
<accession>A0A8K0Y0S2</accession>
<evidence type="ECO:0000313" key="2">
    <source>
        <dbReference type="EMBL" id="MBK4716914.1"/>
    </source>
</evidence>
<protein>
    <submittedName>
        <fullName evidence="2">Uncharacterized protein</fullName>
    </submittedName>
</protein>
<dbReference type="EMBL" id="JAEPBH010000061">
    <property type="protein sequence ID" value="MBK4716914.1"/>
    <property type="molecule type" value="Genomic_DNA"/>
</dbReference>
<dbReference type="RefSeq" id="WP_238715171.1">
    <property type="nucleotide sequence ID" value="NZ_JAEPBH010000061.1"/>
</dbReference>
<feature type="signal peptide" evidence="1">
    <location>
        <begin position="1"/>
        <end position="18"/>
    </location>
</feature>
<proteinExistence type="predicted"/>